<organism evidence="2 3">
    <name type="scientific">Caulobacter segnis</name>
    <dbReference type="NCBI Taxonomy" id="88688"/>
    <lineage>
        <taxon>Bacteria</taxon>
        <taxon>Pseudomonadati</taxon>
        <taxon>Pseudomonadota</taxon>
        <taxon>Alphaproteobacteria</taxon>
        <taxon>Caulobacterales</taxon>
        <taxon>Caulobacteraceae</taxon>
        <taxon>Caulobacter</taxon>
    </lineage>
</organism>
<dbReference type="EMBL" id="CP096040">
    <property type="protein sequence ID" value="USQ93688.1"/>
    <property type="molecule type" value="Genomic_DNA"/>
</dbReference>
<proteinExistence type="predicted"/>
<evidence type="ECO:0000256" key="1">
    <source>
        <dbReference type="SAM" id="SignalP"/>
    </source>
</evidence>
<dbReference type="PANTHER" id="PTHR31891:SF1">
    <property type="entry name" value="FORMAMIDASE C869.04-RELATED"/>
    <property type="match status" value="1"/>
</dbReference>
<feature type="chain" id="PRO_5046014758" evidence="1">
    <location>
        <begin position="20"/>
        <end position="441"/>
    </location>
</feature>
<dbReference type="Gene3D" id="2.60.120.580">
    <property type="entry name" value="Acetamidase/Formamidase-like domains"/>
    <property type="match status" value="1"/>
</dbReference>
<evidence type="ECO:0000313" key="3">
    <source>
        <dbReference type="Proteomes" id="UP001057520"/>
    </source>
</evidence>
<protein>
    <submittedName>
        <fullName evidence="2">Acetamidase/formamidase family protein</fullName>
    </submittedName>
</protein>
<name>A0ABY4ZM94_9CAUL</name>
<reference evidence="2 3" key="1">
    <citation type="submission" date="2022-04" db="EMBL/GenBank/DDBJ databases">
        <title>Genome sequence of soybean root-associated Caulobacter segnis RL271.</title>
        <authorList>
            <person name="Longley R."/>
            <person name="Bonito G."/>
            <person name="Trigodet F."/>
            <person name="Crosson S."/>
            <person name="Fiebig A."/>
        </authorList>
    </citation>
    <scope>NUCLEOTIDE SEQUENCE [LARGE SCALE GENOMIC DNA]</scope>
    <source>
        <strain evidence="2 3">RL271</strain>
    </source>
</reference>
<keyword evidence="3" id="KW-1185">Reference proteome</keyword>
<keyword evidence="1" id="KW-0732">Signal</keyword>
<accession>A0ABY4ZM94</accession>
<sequence length="441" mass="45917">MLRAGLAIGLLLGSPAAYAAPTAPVDWTGPWNLVARFAGGGSAAVMTLARGEGGAVTGTTGPLDEVGTWPLVVSGREAGGRLVLTLSRGTLPVGTLTLRPGKDGLAGEGALYGVAVTVEGARNPERRAPKTHDFAPATFQTRYSPDAPPVLHVAPGDTIRTTTLDNEGRDAGLVWRGMPGNTLTGPFYVDGAMPGDTLAIRFDRVALNRDTAKMASGRLSARAVQAGYLQTPRAGWDSTWKLDRERNEGRPVVGGKLSDFVLPLEPMIGSIGVAPPGAQALAAGDLGFHGGNLDYSRLTTGATLYLPVFRAGALLSFGDGHALQGDGEITGQGLETSLDVTLTVELIKGRSLGQPWSEDAEFVMVSGVDNTLDEALKMATSGLARWVKERYGLDDSEIAAVLGASVAYDIAEVVDPRPHVVARISKKTLAMLPARAAPIVP</sequence>
<evidence type="ECO:0000313" key="2">
    <source>
        <dbReference type="EMBL" id="USQ93688.1"/>
    </source>
</evidence>
<dbReference type="InterPro" id="IPR004304">
    <property type="entry name" value="FmdA_AmdA"/>
</dbReference>
<dbReference type="SUPFAM" id="SSF141130">
    <property type="entry name" value="Acetamidase/Formamidase-like"/>
    <property type="match status" value="1"/>
</dbReference>
<dbReference type="Gene3D" id="3.10.28.20">
    <property type="entry name" value="Acetamidase/Formamidase-like domains"/>
    <property type="match status" value="1"/>
</dbReference>
<dbReference type="Pfam" id="PF03069">
    <property type="entry name" value="FmdA_AmdA"/>
    <property type="match status" value="1"/>
</dbReference>
<gene>
    <name evidence="2" type="ORF">MZV50_13710</name>
</gene>
<dbReference type="Proteomes" id="UP001057520">
    <property type="component" value="Chromosome"/>
</dbReference>
<feature type="signal peptide" evidence="1">
    <location>
        <begin position="1"/>
        <end position="19"/>
    </location>
</feature>
<dbReference type="PANTHER" id="PTHR31891">
    <property type="entry name" value="FORMAMIDASE C869.04-RELATED"/>
    <property type="match status" value="1"/>
</dbReference>